<organism evidence="2 3">
    <name type="scientific">Trichonephila clavipes</name>
    <name type="common">Golden silk orbweaver</name>
    <name type="synonym">Nephila clavipes</name>
    <dbReference type="NCBI Taxonomy" id="2585209"/>
    <lineage>
        <taxon>Eukaryota</taxon>
        <taxon>Metazoa</taxon>
        <taxon>Ecdysozoa</taxon>
        <taxon>Arthropoda</taxon>
        <taxon>Chelicerata</taxon>
        <taxon>Arachnida</taxon>
        <taxon>Araneae</taxon>
        <taxon>Araneomorphae</taxon>
        <taxon>Entelegynae</taxon>
        <taxon>Araneoidea</taxon>
        <taxon>Nephilidae</taxon>
        <taxon>Trichonephila</taxon>
    </lineage>
</organism>
<protein>
    <recommendedName>
        <fullName evidence="4">Secreted protein</fullName>
    </recommendedName>
</protein>
<keyword evidence="3" id="KW-1185">Reference proteome</keyword>
<accession>A0A8X6VYL8</accession>
<feature type="chain" id="PRO_5036498876" description="Secreted protein" evidence="1">
    <location>
        <begin position="30"/>
        <end position="118"/>
    </location>
</feature>
<dbReference type="AlphaFoldDB" id="A0A8X6VYL8"/>
<reference evidence="2" key="1">
    <citation type="submission" date="2020-08" db="EMBL/GenBank/DDBJ databases">
        <title>Multicomponent nature underlies the extraordinary mechanical properties of spider dragline silk.</title>
        <authorList>
            <person name="Kono N."/>
            <person name="Nakamura H."/>
            <person name="Mori M."/>
            <person name="Yoshida Y."/>
            <person name="Ohtoshi R."/>
            <person name="Malay A.D."/>
            <person name="Moran D.A.P."/>
            <person name="Tomita M."/>
            <person name="Numata K."/>
            <person name="Arakawa K."/>
        </authorList>
    </citation>
    <scope>NUCLEOTIDE SEQUENCE</scope>
</reference>
<gene>
    <name evidence="2" type="ORF">TNCV_2691581</name>
</gene>
<proteinExistence type="predicted"/>
<feature type="signal peptide" evidence="1">
    <location>
        <begin position="1"/>
        <end position="29"/>
    </location>
</feature>
<evidence type="ECO:0008006" key="4">
    <source>
        <dbReference type="Google" id="ProtNLM"/>
    </source>
</evidence>
<sequence length="118" mass="13689">MKQLLRIANFVWIALSGCFVEFYAPCSQACSAFGQFPEHCVVSNHHQTSTLLWPLFNCRRNNSFSSLYQIAYEENLSLQRFESFFQTLGSHWTNAFFYALECPELLQSCWCAVIILVK</sequence>
<dbReference type="PROSITE" id="PS51257">
    <property type="entry name" value="PROKAR_LIPOPROTEIN"/>
    <property type="match status" value="1"/>
</dbReference>
<dbReference type="EMBL" id="BMAU01021370">
    <property type="protein sequence ID" value="GFY24967.1"/>
    <property type="molecule type" value="Genomic_DNA"/>
</dbReference>
<evidence type="ECO:0000256" key="1">
    <source>
        <dbReference type="SAM" id="SignalP"/>
    </source>
</evidence>
<evidence type="ECO:0000313" key="2">
    <source>
        <dbReference type="EMBL" id="GFY24967.1"/>
    </source>
</evidence>
<comment type="caution">
    <text evidence="2">The sequence shown here is derived from an EMBL/GenBank/DDBJ whole genome shotgun (WGS) entry which is preliminary data.</text>
</comment>
<evidence type="ECO:0000313" key="3">
    <source>
        <dbReference type="Proteomes" id="UP000887159"/>
    </source>
</evidence>
<keyword evidence="1" id="KW-0732">Signal</keyword>
<dbReference type="Proteomes" id="UP000887159">
    <property type="component" value="Unassembled WGS sequence"/>
</dbReference>
<name>A0A8X6VYL8_TRICX</name>